<dbReference type="Proteomes" id="UP000323000">
    <property type="component" value="Chromosome 3"/>
</dbReference>
<evidence type="ECO:0000313" key="3">
    <source>
        <dbReference type="Proteomes" id="UP000323000"/>
    </source>
</evidence>
<feature type="region of interest" description="Disordered" evidence="1">
    <location>
        <begin position="1"/>
        <end position="39"/>
    </location>
</feature>
<accession>A0A5C7IDJ6</accession>
<name>A0A5C7IDJ6_9ROSI</name>
<dbReference type="AlphaFoldDB" id="A0A5C7IDJ6"/>
<sequence length="183" mass="20481">MVDNEDKIPSEAEPSNLKDSAGEEETGSGAASASNEVKHSDFGNFNTSSKSYISMKFEIDKFDGIRDFGIWKRKVKALLSLQKILKVIEGSEKLPDSLNDEQKSDILKMALGTIILNLFDNVLREMNEETTEYGNLDEFKKRTIKLANAGEKEKLSNENEAIILLNSLPKSFKDVKVAIKYGR</sequence>
<dbReference type="OrthoDB" id="8042871at2759"/>
<comment type="caution">
    <text evidence="2">The sequence shown here is derived from an EMBL/GenBank/DDBJ whole genome shotgun (WGS) entry which is preliminary data.</text>
</comment>
<gene>
    <name evidence="2" type="ORF">EZV62_007791</name>
</gene>
<dbReference type="EMBL" id="VAHF01000003">
    <property type="protein sequence ID" value="TXG66516.1"/>
    <property type="molecule type" value="Genomic_DNA"/>
</dbReference>
<protein>
    <submittedName>
        <fullName evidence="2">Uncharacterized protein</fullName>
    </submittedName>
</protein>
<feature type="compositionally biased region" description="Basic and acidic residues" evidence="1">
    <location>
        <begin position="1"/>
        <end position="10"/>
    </location>
</feature>
<reference evidence="3" key="1">
    <citation type="journal article" date="2019" name="Gigascience">
        <title>De novo genome assembly of the endangered Acer yangbiense, a plant species with extremely small populations endemic to Yunnan Province, China.</title>
        <authorList>
            <person name="Yang J."/>
            <person name="Wariss H.M."/>
            <person name="Tao L."/>
            <person name="Zhang R."/>
            <person name="Yun Q."/>
            <person name="Hollingsworth P."/>
            <person name="Dao Z."/>
            <person name="Luo G."/>
            <person name="Guo H."/>
            <person name="Ma Y."/>
            <person name="Sun W."/>
        </authorList>
    </citation>
    <scope>NUCLEOTIDE SEQUENCE [LARGE SCALE GENOMIC DNA]</scope>
    <source>
        <strain evidence="3">cv. Malutang</strain>
    </source>
</reference>
<evidence type="ECO:0000313" key="2">
    <source>
        <dbReference type="EMBL" id="TXG66516.1"/>
    </source>
</evidence>
<proteinExistence type="predicted"/>
<keyword evidence="3" id="KW-1185">Reference proteome</keyword>
<organism evidence="2 3">
    <name type="scientific">Acer yangbiense</name>
    <dbReference type="NCBI Taxonomy" id="1000413"/>
    <lineage>
        <taxon>Eukaryota</taxon>
        <taxon>Viridiplantae</taxon>
        <taxon>Streptophyta</taxon>
        <taxon>Embryophyta</taxon>
        <taxon>Tracheophyta</taxon>
        <taxon>Spermatophyta</taxon>
        <taxon>Magnoliopsida</taxon>
        <taxon>eudicotyledons</taxon>
        <taxon>Gunneridae</taxon>
        <taxon>Pentapetalae</taxon>
        <taxon>rosids</taxon>
        <taxon>malvids</taxon>
        <taxon>Sapindales</taxon>
        <taxon>Sapindaceae</taxon>
        <taxon>Hippocastanoideae</taxon>
        <taxon>Acereae</taxon>
        <taxon>Acer</taxon>
    </lineage>
</organism>
<evidence type="ECO:0000256" key="1">
    <source>
        <dbReference type="SAM" id="MobiDB-lite"/>
    </source>
</evidence>